<accession>Q0F045</accession>
<dbReference type="EMBL" id="AATS01000005">
    <property type="protein sequence ID" value="EAU54839.1"/>
    <property type="molecule type" value="Genomic_DNA"/>
</dbReference>
<evidence type="ECO:0000313" key="3">
    <source>
        <dbReference type="Proteomes" id="UP000005297"/>
    </source>
</evidence>
<organism evidence="2 3">
    <name type="scientific">Mariprofundus ferrooxydans PV-1</name>
    <dbReference type="NCBI Taxonomy" id="314345"/>
    <lineage>
        <taxon>Bacteria</taxon>
        <taxon>Pseudomonadati</taxon>
        <taxon>Pseudomonadota</taxon>
        <taxon>Candidatius Mariprofundia</taxon>
        <taxon>Mariprofundales</taxon>
        <taxon>Mariprofundaceae</taxon>
        <taxon>Mariprofundus</taxon>
    </lineage>
</organism>
<protein>
    <submittedName>
        <fullName evidence="2">Uncharacterized protein</fullName>
    </submittedName>
</protein>
<sequence>MSAGIISGSPVMTVCFVVMLGLIIIGSIAGML</sequence>
<dbReference type="AlphaFoldDB" id="Q0F045"/>
<comment type="caution">
    <text evidence="2">The sequence shown here is derived from an EMBL/GenBank/DDBJ whole genome shotgun (WGS) entry which is preliminary data.</text>
</comment>
<dbReference type="HOGENOM" id="CLU_3390183_0_0_0"/>
<keyword evidence="1" id="KW-0812">Transmembrane</keyword>
<evidence type="ECO:0000313" key="2">
    <source>
        <dbReference type="EMBL" id="EAU54839.1"/>
    </source>
</evidence>
<evidence type="ECO:0000256" key="1">
    <source>
        <dbReference type="SAM" id="Phobius"/>
    </source>
</evidence>
<keyword evidence="1" id="KW-0472">Membrane</keyword>
<proteinExistence type="predicted"/>
<dbReference type="InParanoid" id="Q0F045"/>
<name>Q0F045_9PROT</name>
<keyword evidence="1" id="KW-1133">Transmembrane helix</keyword>
<keyword evidence="3" id="KW-1185">Reference proteome</keyword>
<dbReference type="Proteomes" id="UP000005297">
    <property type="component" value="Unassembled WGS sequence"/>
</dbReference>
<feature type="transmembrane region" description="Helical" evidence="1">
    <location>
        <begin position="12"/>
        <end position="31"/>
    </location>
</feature>
<gene>
    <name evidence="2" type="ORF">SPV1_09098</name>
</gene>
<reference evidence="2 3" key="1">
    <citation type="submission" date="2006-09" db="EMBL/GenBank/DDBJ databases">
        <authorList>
            <person name="Emerson D."/>
            <person name="Ferriera S."/>
            <person name="Johnson J."/>
            <person name="Kravitz S."/>
            <person name="Halpern A."/>
            <person name="Remington K."/>
            <person name="Beeson K."/>
            <person name="Tran B."/>
            <person name="Rogers Y.-H."/>
            <person name="Friedman R."/>
            <person name="Venter J.C."/>
        </authorList>
    </citation>
    <scope>NUCLEOTIDE SEQUENCE [LARGE SCALE GENOMIC DNA]</scope>
    <source>
        <strain evidence="2 3">PV-1</strain>
    </source>
</reference>